<dbReference type="CDD" id="cd17917">
    <property type="entry name" value="DEXHc_RHA-like"/>
    <property type="match status" value="1"/>
</dbReference>
<accession>A0A813L2W5</accession>
<dbReference type="AlphaFoldDB" id="A0A813L2W5"/>
<keyword evidence="4" id="KW-0067">ATP-binding</keyword>
<dbReference type="Gene3D" id="3.40.50.300">
    <property type="entry name" value="P-loop containing nucleotide triphosphate hydrolases"/>
    <property type="match status" value="2"/>
</dbReference>
<dbReference type="InterPro" id="IPR014001">
    <property type="entry name" value="Helicase_ATP-bd"/>
</dbReference>
<evidence type="ECO:0000256" key="3">
    <source>
        <dbReference type="ARBA" id="ARBA00022806"/>
    </source>
</evidence>
<dbReference type="PANTHER" id="PTHR18934:SF99">
    <property type="entry name" value="ATP-DEPENDENT RNA HELICASE DHX37-RELATED"/>
    <property type="match status" value="1"/>
</dbReference>
<dbReference type="PANTHER" id="PTHR18934">
    <property type="entry name" value="ATP-DEPENDENT RNA HELICASE"/>
    <property type="match status" value="1"/>
</dbReference>
<dbReference type="EMBL" id="CAJNNW010033344">
    <property type="protein sequence ID" value="CAE8718243.1"/>
    <property type="molecule type" value="Genomic_DNA"/>
</dbReference>
<dbReference type="GO" id="GO:0005524">
    <property type="term" value="F:ATP binding"/>
    <property type="evidence" value="ECO:0007669"/>
    <property type="project" value="UniProtKB-KW"/>
</dbReference>
<keyword evidence="1" id="KW-0547">Nucleotide-binding</keyword>
<dbReference type="SMART" id="SM00847">
    <property type="entry name" value="HA2"/>
    <property type="match status" value="1"/>
</dbReference>
<evidence type="ECO:0000256" key="5">
    <source>
        <dbReference type="SAM" id="MobiDB-lite"/>
    </source>
</evidence>
<feature type="compositionally biased region" description="Basic and acidic residues" evidence="5">
    <location>
        <begin position="516"/>
        <end position="526"/>
    </location>
</feature>
<dbReference type="GO" id="GO:0004386">
    <property type="term" value="F:helicase activity"/>
    <property type="evidence" value="ECO:0007669"/>
    <property type="project" value="UniProtKB-KW"/>
</dbReference>
<feature type="domain" description="Helicase ATP-binding" evidence="6">
    <location>
        <begin position="273"/>
        <end position="447"/>
    </location>
</feature>
<evidence type="ECO:0000256" key="4">
    <source>
        <dbReference type="ARBA" id="ARBA00022840"/>
    </source>
</evidence>
<dbReference type="InterPro" id="IPR011545">
    <property type="entry name" value="DEAD/DEAH_box_helicase_dom"/>
</dbReference>
<dbReference type="GO" id="GO:0016787">
    <property type="term" value="F:hydrolase activity"/>
    <property type="evidence" value="ECO:0007669"/>
    <property type="project" value="UniProtKB-KW"/>
</dbReference>
<feature type="non-terminal residue" evidence="8">
    <location>
        <position position="891"/>
    </location>
</feature>
<name>A0A813L2W5_POLGL</name>
<dbReference type="SUPFAM" id="SSF52540">
    <property type="entry name" value="P-loop containing nucleoside triphosphate hydrolases"/>
    <property type="match status" value="1"/>
</dbReference>
<gene>
    <name evidence="8" type="ORF">PGLA2088_LOCUS39974</name>
</gene>
<dbReference type="Pfam" id="PF00271">
    <property type="entry name" value="Helicase_C"/>
    <property type="match status" value="1"/>
</dbReference>
<evidence type="ECO:0008006" key="10">
    <source>
        <dbReference type="Google" id="ProtNLM"/>
    </source>
</evidence>
<keyword evidence="3" id="KW-0347">Helicase</keyword>
<organism evidence="8 9">
    <name type="scientific">Polarella glacialis</name>
    <name type="common">Dinoflagellate</name>
    <dbReference type="NCBI Taxonomy" id="89957"/>
    <lineage>
        <taxon>Eukaryota</taxon>
        <taxon>Sar</taxon>
        <taxon>Alveolata</taxon>
        <taxon>Dinophyceae</taxon>
        <taxon>Suessiales</taxon>
        <taxon>Suessiaceae</taxon>
        <taxon>Polarella</taxon>
    </lineage>
</organism>
<dbReference type="PROSITE" id="PS51194">
    <property type="entry name" value="HELICASE_CTER"/>
    <property type="match status" value="1"/>
</dbReference>
<evidence type="ECO:0000256" key="2">
    <source>
        <dbReference type="ARBA" id="ARBA00022801"/>
    </source>
</evidence>
<protein>
    <recommendedName>
        <fullName evidence="10">RNA helicase</fullName>
    </recommendedName>
</protein>
<feature type="domain" description="Helicase C-terminal" evidence="7">
    <location>
        <begin position="569"/>
        <end position="756"/>
    </location>
</feature>
<dbReference type="PROSITE" id="PS51192">
    <property type="entry name" value="HELICASE_ATP_BIND_1"/>
    <property type="match status" value="1"/>
</dbReference>
<feature type="compositionally biased region" description="Acidic residues" evidence="5">
    <location>
        <begin position="527"/>
        <end position="542"/>
    </location>
</feature>
<dbReference type="Proteomes" id="UP000626109">
    <property type="component" value="Unassembled WGS sequence"/>
</dbReference>
<dbReference type="Gene3D" id="1.20.120.1080">
    <property type="match status" value="1"/>
</dbReference>
<dbReference type="CDD" id="cd18791">
    <property type="entry name" value="SF2_C_RHA"/>
    <property type="match status" value="1"/>
</dbReference>
<evidence type="ECO:0000259" key="6">
    <source>
        <dbReference type="PROSITE" id="PS51192"/>
    </source>
</evidence>
<dbReference type="Pfam" id="PF00270">
    <property type="entry name" value="DEAD"/>
    <property type="match status" value="1"/>
</dbReference>
<evidence type="ECO:0000256" key="1">
    <source>
        <dbReference type="ARBA" id="ARBA00022741"/>
    </source>
</evidence>
<evidence type="ECO:0000259" key="7">
    <source>
        <dbReference type="PROSITE" id="PS51194"/>
    </source>
</evidence>
<dbReference type="InterPro" id="IPR007502">
    <property type="entry name" value="Helicase-assoc_dom"/>
</dbReference>
<dbReference type="SMART" id="SM00490">
    <property type="entry name" value="HELICc"/>
    <property type="match status" value="1"/>
</dbReference>
<dbReference type="InterPro" id="IPR027417">
    <property type="entry name" value="P-loop_NTPase"/>
</dbReference>
<feature type="non-terminal residue" evidence="8">
    <location>
        <position position="1"/>
    </location>
</feature>
<proteinExistence type="predicted"/>
<reference evidence="8" key="1">
    <citation type="submission" date="2021-02" db="EMBL/GenBank/DDBJ databases">
        <authorList>
            <person name="Dougan E. K."/>
            <person name="Rhodes N."/>
            <person name="Thang M."/>
            <person name="Chan C."/>
        </authorList>
    </citation>
    <scope>NUCLEOTIDE SEQUENCE</scope>
</reference>
<dbReference type="SMART" id="SM00487">
    <property type="entry name" value="DEXDc"/>
    <property type="match status" value="1"/>
</dbReference>
<keyword evidence="2" id="KW-0378">Hydrolase</keyword>
<feature type="region of interest" description="Disordered" evidence="5">
    <location>
        <begin position="509"/>
        <end position="546"/>
    </location>
</feature>
<comment type="caution">
    <text evidence="8">The sequence shown here is derived from an EMBL/GenBank/DDBJ whole genome shotgun (WGS) entry which is preliminary data.</text>
</comment>
<evidence type="ECO:0000313" key="8">
    <source>
        <dbReference type="EMBL" id="CAE8718243.1"/>
    </source>
</evidence>
<sequence>AEAAAVASGAAHWLGEGQAPAAPPVEKIVFSAFEDTRTEQPVPDWAHSSFSAMVLEYMASLNQRPEQPLFREHEFDSLIATLALCCDVALPGAPLGKASEQVQHRLGEVKEMLYSLMGTHFHQSSEVRLPPRGAAVASWFQTATRHLLDVARLLGLDGDVGNGAMVFLPEPRELFSGSIFAAMYIAGAHEAWEMTLPEGEASWHWEGLMRQLTDLRNEVLWCGALQRWRTDLLSSLKPKTVAWPSAEQLSVETKKSGANLDELPIDEHRERILKHIETHRVTCIQGDTGCGKSTRVPVFVMEDYFERRKSGEISESEKFMVLCTQPRRIACISLANRVASCLEENVGNSIGYKISGDSCVRPGRTKLVYVTTGYLLQVLVNNPEQIKNYTHLVLDEVHERDVDTDLLSLVIKLQMSSYDFKLVIMSATLQGDLFTRYFSDKKIKTLSVGVKRYPVEIVYIEQLLDRYGGRYSNYGDNRIDAIKGYQAQFAGQAQKVMRDAERVFGTGGEEAQGWEEEVKQPTKGEFDDSSSDEESGSGEDFEPLAPQVAPIKRKRKEVVANMMRGLEVLVYELVLRVAQPGEGILVFLPGIGEISSLMEVLMPLENPEQQANLTFRPGLERPDCFFKVFALHSMIPKDEMEGTVFDPPAADTVHVILASNIAESSLTIPKIRVVIDFGLRRQLVYDKSRHMSCLKTAWVSQASAKQRQGRTGRVFEGICIRLFTKQFYENYMVEFDPPEMSTAPLEKLYVNVKHLSSKLPEYQVTPAEKRRRTPKELLMLTAQPPEMANIESSIEVLEQLGALTDGTEEAQLTVLGYLMMSVPLDVQLCRIVIFGAVLGLPCEGIVCAAAASVQDPFTLPSHLIMKDPKEYAEACRRSFETRKYFDHGHWS</sequence>
<dbReference type="GO" id="GO:0003723">
    <property type="term" value="F:RNA binding"/>
    <property type="evidence" value="ECO:0007669"/>
    <property type="project" value="TreeGrafter"/>
</dbReference>
<evidence type="ECO:0000313" key="9">
    <source>
        <dbReference type="Proteomes" id="UP000626109"/>
    </source>
</evidence>
<dbReference type="InterPro" id="IPR001650">
    <property type="entry name" value="Helicase_C-like"/>
</dbReference>